<dbReference type="InterPro" id="IPR011008">
    <property type="entry name" value="Dimeric_a/b-barrel"/>
</dbReference>
<dbReference type="PROSITE" id="PS51725">
    <property type="entry name" value="ABM"/>
    <property type="match status" value="1"/>
</dbReference>
<reference evidence="3" key="1">
    <citation type="submission" date="2016-06" db="EMBL/GenBank/DDBJ databases">
        <authorList>
            <person name="Varghese N."/>
        </authorList>
    </citation>
    <scope>NUCLEOTIDE SEQUENCE [LARGE SCALE GENOMIC DNA]</scope>
    <source>
        <strain evidence="3">DSM 45344</strain>
    </source>
</reference>
<dbReference type="InterPro" id="IPR007138">
    <property type="entry name" value="ABM_dom"/>
</dbReference>
<dbReference type="STRING" id="307121.GA0070620_2410"/>
<keyword evidence="2" id="KW-0560">Oxidoreductase</keyword>
<dbReference type="OrthoDB" id="165368at2"/>
<dbReference type="SUPFAM" id="SSF54909">
    <property type="entry name" value="Dimeric alpha+beta barrel"/>
    <property type="match status" value="1"/>
</dbReference>
<name>A0A1C3N2U9_9ACTN</name>
<dbReference type="GO" id="GO:0004497">
    <property type="term" value="F:monooxygenase activity"/>
    <property type="evidence" value="ECO:0007669"/>
    <property type="project" value="UniProtKB-KW"/>
</dbReference>
<dbReference type="EMBL" id="LT598496">
    <property type="protein sequence ID" value="SBV26913.1"/>
    <property type="molecule type" value="Genomic_DNA"/>
</dbReference>
<keyword evidence="3" id="KW-1185">Reference proteome</keyword>
<feature type="domain" description="ABM" evidence="1">
    <location>
        <begin position="3"/>
        <end position="91"/>
    </location>
</feature>
<proteinExistence type="predicted"/>
<sequence length="99" mass="10536">MPYGFVGSMRARPGRRGEVVAILLEGTDGLRAAGCSLYAVGVPEGDPDLIMVTEIWESKKHHDDSLHLPETKAAIARAMPLLTGEFSSQEMTVLGGLGV</sequence>
<gene>
    <name evidence="2" type="ORF">GA0070620_2410</name>
</gene>
<evidence type="ECO:0000313" key="2">
    <source>
        <dbReference type="EMBL" id="SBV26913.1"/>
    </source>
</evidence>
<keyword evidence="2" id="KW-0503">Monooxygenase</keyword>
<protein>
    <submittedName>
        <fullName evidence="2">Quinol monooxygenase YgiN</fullName>
    </submittedName>
</protein>
<evidence type="ECO:0000313" key="3">
    <source>
        <dbReference type="Proteomes" id="UP000199393"/>
    </source>
</evidence>
<dbReference type="Proteomes" id="UP000199393">
    <property type="component" value="Chromosome I"/>
</dbReference>
<dbReference type="RefSeq" id="WP_091590093.1">
    <property type="nucleotide sequence ID" value="NZ_JBHRWG010000003.1"/>
</dbReference>
<dbReference type="Gene3D" id="3.30.70.100">
    <property type="match status" value="1"/>
</dbReference>
<organism evidence="2 3">
    <name type="scientific">Micromonospora krabiensis</name>
    <dbReference type="NCBI Taxonomy" id="307121"/>
    <lineage>
        <taxon>Bacteria</taxon>
        <taxon>Bacillati</taxon>
        <taxon>Actinomycetota</taxon>
        <taxon>Actinomycetes</taxon>
        <taxon>Micromonosporales</taxon>
        <taxon>Micromonosporaceae</taxon>
        <taxon>Micromonospora</taxon>
    </lineage>
</organism>
<evidence type="ECO:0000259" key="1">
    <source>
        <dbReference type="PROSITE" id="PS51725"/>
    </source>
</evidence>
<dbReference type="Pfam" id="PF03992">
    <property type="entry name" value="ABM"/>
    <property type="match status" value="1"/>
</dbReference>
<accession>A0A1C3N2U9</accession>
<dbReference type="AlphaFoldDB" id="A0A1C3N2U9"/>